<proteinExistence type="inferred from homology"/>
<evidence type="ECO:0000256" key="5">
    <source>
        <dbReference type="ARBA" id="ARBA00022801"/>
    </source>
</evidence>
<reference evidence="9" key="1">
    <citation type="journal article" date="2021" name="PeerJ">
        <title>Extensive microbial diversity within the chicken gut microbiome revealed by metagenomics and culture.</title>
        <authorList>
            <person name="Gilroy R."/>
            <person name="Ravi A."/>
            <person name="Getino M."/>
            <person name="Pursley I."/>
            <person name="Horton D.L."/>
            <person name="Alikhan N.F."/>
            <person name="Baker D."/>
            <person name="Gharbi K."/>
            <person name="Hall N."/>
            <person name="Watson M."/>
            <person name="Adriaenssens E.M."/>
            <person name="Foster-Nyarko E."/>
            <person name="Jarju S."/>
            <person name="Secka A."/>
            <person name="Antonio M."/>
            <person name="Oren A."/>
            <person name="Chaudhuri R.R."/>
            <person name="La Ragione R."/>
            <person name="Hildebrand F."/>
            <person name="Pallen M.J."/>
        </authorList>
    </citation>
    <scope>NUCLEOTIDE SEQUENCE</scope>
    <source>
        <strain evidence="9">2189</strain>
    </source>
</reference>
<dbReference type="InterPro" id="IPR050241">
    <property type="entry name" value="NAD-cap_RNA_hydrolase_NudC"/>
</dbReference>
<dbReference type="GO" id="GO:0019677">
    <property type="term" value="P:NAD+ catabolic process"/>
    <property type="evidence" value="ECO:0007669"/>
    <property type="project" value="TreeGrafter"/>
</dbReference>
<comment type="cofactor">
    <cofactor evidence="2">
        <name>Zn(2+)</name>
        <dbReference type="ChEBI" id="CHEBI:29105"/>
    </cofactor>
</comment>
<dbReference type="PANTHER" id="PTHR42904">
    <property type="entry name" value="NUDIX HYDROLASE, NUDC SUBFAMILY"/>
    <property type="match status" value="1"/>
</dbReference>
<name>A0A9D1W218_9FIRM</name>
<dbReference type="GO" id="GO:0035529">
    <property type="term" value="F:NADH pyrophosphatase activity"/>
    <property type="evidence" value="ECO:0007669"/>
    <property type="project" value="TreeGrafter"/>
</dbReference>
<dbReference type="Gene3D" id="3.90.79.10">
    <property type="entry name" value="Nucleoside Triphosphate Pyrophosphohydrolase"/>
    <property type="match status" value="1"/>
</dbReference>
<comment type="caution">
    <text evidence="9">The sequence shown here is derived from an EMBL/GenBank/DDBJ whole genome shotgun (WGS) entry which is preliminary data.</text>
</comment>
<evidence type="ECO:0000313" key="10">
    <source>
        <dbReference type="Proteomes" id="UP000886847"/>
    </source>
</evidence>
<comment type="cofactor">
    <cofactor evidence="1">
        <name>Mg(2+)</name>
        <dbReference type="ChEBI" id="CHEBI:18420"/>
    </cofactor>
</comment>
<comment type="catalytic activity">
    <reaction evidence="7">
        <text>a 5'-end NAD(+)-phospho-ribonucleoside in mRNA + H2O = a 5'-end phospho-adenosine-phospho-ribonucleoside in mRNA + beta-nicotinamide D-ribonucleotide + 2 H(+)</text>
        <dbReference type="Rhea" id="RHEA:60876"/>
        <dbReference type="Rhea" id="RHEA-COMP:15698"/>
        <dbReference type="Rhea" id="RHEA-COMP:15719"/>
        <dbReference type="ChEBI" id="CHEBI:14649"/>
        <dbReference type="ChEBI" id="CHEBI:15377"/>
        <dbReference type="ChEBI" id="CHEBI:15378"/>
        <dbReference type="ChEBI" id="CHEBI:144029"/>
        <dbReference type="ChEBI" id="CHEBI:144051"/>
    </reaction>
    <physiologicalReaction direction="left-to-right" evidence="7">
        <dbReference type="Rhea" id="RHEA:60877"/>
    </physiologicalReaction>
</comment>
<dbReference type="GO" id="GO:0046872">
    <property type="term" value="F:metal ion binding"/>
    <property type="evidence" value="ECO:0007669"/>
    <property type="project" value="UniProtKB-KW"/>
</dbReference>
<comment type="similarity">
    <text evidence="3">Belongs to the Nudix hydrolase family. NudC subfamily.</text>
</comment>
<dbReference type="InterPro" id="IPR000086">
    <property type="entry name" value="NUDIX_hydrolase_dom"/>
</dbReference>
<dbReference type="Proteomes" id="UP000886847">
    <property type="component" value="Unassembled WGS sequence"/>
</dbReference>
<accession>A0A9D1W218</accession>
<dbReference type="GO" id="GO:0006742">
    <property type="term" value="P:NADP+ catabolic process"/>
    <property type="evidence" value="ECO:0007669"/>
    <property type="project" value="TreeGrafter"/>
</dbReference>
<reference evidence="9" key="2">
    <citation type="submission" date="2021-04" db="EMBL/GenBank/DDBJ databases">
        <authorList>
            <person name="Gilroy R."/>
        </authorList>
    </citation>
    <scope>NUCLEOTIDE SEQUENCE</scope>
    <source>
        <strain evidence="9">2189</strain>
    </source>
</reference>
<gene>
    <name evidence="9" type="ORF">H9851_06110</name>
</gene>
<evidence type="ECO:0000256" key="1">
    <source>
        <dbReference type="ARBA" id="ARBA00001946"/>
    </source>
</evidence>
<dbReference type="PROSITE" id="PS51462">
    <property type="entry name" value="NUDIX"/>
    <property type="match status" value="1"/>
</dbReference>
<keyword evidence="4" id="KW-0479">Metal-binding</keyword>
<evidence type="ECO:0000256" key="2">
    <source>
        <dbReference type="ARBA" id="ARBA00001947"/>
    </source>
</evidence>
<dbReference type="EMBL" id="DXEW01000029">
    <property type="protein sequence ID" value="HIX50835.1"/>
    <property type="molecule type" value="Genomic_DNA"/>
</dbReference>
<keyword evidence="5" id="KW-0378">Hydrolase</keyword>
<keyword evidence="6" id="KW-0460">Magnesium</keyword>
<evidence type="ECO:0000256" key="3">
    <source>
        <dbReference type="ARBA" id="ARBA00009595"/>
    </source>
</evidence>
<organism evidence="9 10">
    <name type="scientific">Candidatus Borkfalkia faecavium</name>
    <dbReference type="NCBI Taxonomy" id="2838508"/>
    <lineage>
        <taxon>Bacteria</taxon>
        <taxon>Bacillati</taxon>
        <taxon>Bacillota</taxon>
        <taxon>Clostridia</taxon>
        <taxon>Christensenellales</taxon>
        <taxon>Christensenellaceae</taxon>
        <taxon>Candidatus Borkfalkia</taxon>
    </lineage>
</organism>
<dbReference type="GO" id="GO:0005829">
    <property type="term" value="C:cytosol"/>
    <property type="evidence" value="ECO:0007669"/>
    <property type="project" value="TreeGrafter"/>
</dbReference>
<feature type="domain" description="Nudix hydrolase" evidence="8">
    <location>
        <begin position="34"/>
        <end position="157"/>
    </location>
</feature>
<evidence type="ECO:0000256" key="7">
    <source>
        <dbReference type="ARBA" id="ARBA00023679"/>
    </source>
</evidence>
<dbReference type="PROSITE" id="PS00893">
    <property type="entry name" value="NUDIX_BOX"/>
    <property type="match status" value="1"/>
</dbReference>
<dbReference type="PANTHER" id="PTHR42904:SF6">
    <property type="entry name" value="NAD-CAPPED RNA HYDROLASE NUDT12"/>
    <property type="match status" value="1"/>
</dbReference>
<dbReference type="InterPro" id="IPR020084">
    <property type="entry name" value="NUDIX_hydrolase_CS"/>
</dbReference>
<evidence type="ECO:0000259" key="8">
    <source>
        <dbReference type="PROSITE" id="PS51462"/>
    </source>
</evidence>
<dbReference type="AlphaFoldDB" id="A0A9D1W218"/>
<evidence type="ECO:0000313" key="9">
    <source>
        <dbReference type="EMBL" id="HIX50835.1"/>
    </source>
</evidence>
<evidence type="ECO:0000256" key="6">
    <source>
        <dbReference type="ARBA" id="ARBA00022842"/>
    </source>
</evidence>
<evidence type="ECO:0000256" key="4">
    <source>
        <dbReference type="ARBA" id="ARBA00022723"/>
    </source>
</evidence>
<dbReference type="SUPFAM" id="SSF55811">
    <property type="entry name" value="Nudix"/>
    <property type="match status" value="1"/>
</dbReference>
<sequence length="164" mass="18780">MFCQDCGHKLTLKFCENEGLVPYCNECEAFKFPTFQTAVSMAVVNRAQDRVLIAKHTNGENLLFAGYVKKGESAEKTIIREIREETGLNTIKYRYTRSRYHEPRNVLMLGFIVVVGDGELRLNSDEITEAHWYSFDEALGQVQPDSTAEFFLKNAIAEMKKNKL</sequence>
<protein>
    <submittedName>
        <fullName evidence="9">NUDIX domain-containing protein</fullName>
    </submittedName>
</protein>
<dbReference type="InterPro" id="IPR015797">
    <property type="entry name" value="NUDIX_hydrolase-like_dom_sf"/>
</dbReference>
<dbReference type="Pfam" id="PF00293">
    <property type="entry name" value="NUDIX"/>
    <property type="match status" value="1"/>
</dbReference>